<dbReference type="AlphaFoldDB" id="A0A8H5BH87"/>
<evidence type="ECO:0000313" key="4">
    <source>
        <dbReference type="Proteomes" id="UP000541558"/>
    </source>
</evidence>
<organism evidence="3 4">
    <name type="scientific">Ephemerocybe angulata</name>
    <dbReference type="NCBI Taxonomy" id="980116"/>
    <lineage>
        <taxon>Eukaryota</taxon>
        <taxon>Fungi</taxon>
        <taxon>Dikarya</taxon>
        <taxon>Basidiomycota</taxon>
        <taxon>Agaricomycotina</taxon>
        <taxon>Agaricomycetes</taxon>
        <taxon>Agaricomycetidae</taxon>
        <taxon>Agaricales</taxon>
        <taxon>Agaricineae</taxon>
        <taxon>Psathyrellaceae</taxon>
        <taxon>Ephemerocybe</taxon>
    </lineage>
</organism>
<dbReference type="Proteomes" id="UP000541558">
    <property type="component" value="Unassembled WGS sequence"/>
</dbReference>
<dbReference type="InterPro" id="IPR021139">
    <property type="entry name" value="NYN"/>
</dbReference>
<evidence type="ECO:0000259" key="2">
    <source>
        <dbReference type="Pfam" id="PF01936"/>
    </source>
</evidence>
<dbReference type="EMBL" id="JAACJK010000167">
    <property type="protein sequence ID" value="KAF5323013.1"/>
    <property type="molecule type" value="Genomic_DNA"/>
</dbReference>
<dbReference type="InterPro" id="IPR024768">
    <property type="entry name" value="Marf1"/>
</dbReference>
<name>A0A8H5BH87_9AGAR</name>
<dbReference type="GO" id="GO:0010468">
    <property type="term" value="P:regulation of gene expression"/>
    <property type="evidence" value="ECO:0007669"/>
    <property type="project" value="InterPro"/>
</dbReference>
<keyword evidence="4" id="KW-1185">Reference proteome</keyword>
<dbReference type="PANTHER" id="PTHR14379">
    <property type="entry name" value="LIMKAIN B LKAP"/>
    <property type="match status" value="1"/>
</dbReference>
<evidence type="ECO:0000256" key="1">
    <source>
        <dbReference type="SAM" id="MobiDB-lite"/>
    </source>
</evidence>
<feature type="region of interest" description="Disordered" evidence="1">
    <location>
        <begin position="423"/>
        <end position="447"/>
    </location>
</feature>
<comment type="caution">
    <text evidence="3">The sequence shown here is derived from an EMBL/GenBank/DDBJ whole genome shotgun (WGS) entry which is preliminary data.</text>
</comment>
<dbReference type="OrthoDB" id="549353at2759"/>
<dbReference type="PANTHER" id="PTHR14379:SF3">
    <property type="entry name" value="MEIOSIS REGULATOR AND MRNA STABILITY FACTOR 1"/>
    <property type="match status" value="1"/>
</dbReference>
<feature type="domain" description="NYN" evidence="2">
    <location>
        <begin position="225"/>
        <end position="354"/>
    </location>
</feature>
<dbReference type="GO" id="GO:0004540">
    <property type="term" value="F:RNA nuclease activity"/>
    <property type="evidence" value="ECO:0007669"/>
    <property type="project" value="InterPro"/>
</dbReference>
<proteinExistence type="predicted"/>
<dbReference type="GO" id="GO:0005777">
    <property type="term" value="C:peroxisome"/>
    <property type="evidence" value="ECO:0007669"/>
    <property type="project" value="InterPro"/>
</dbReference>
<sequence>MSSGARVHKMLRKPKSRAVFIYWDYDSSPIPYNEDGGAAIVARVHDLKSIAGSYGKIAHFNAYVSERSVVTQSGLGMLEGLLATCKVKLHCINGVVDGKTMLEATAWSSVSYNPPDITILVVSGAVPAMPAHRNFTTELGSQVITISSLYEKLTASPTGITHTSAAPRTGRITLEETDWSNLRPESPRPSWSTPLELKRRAGSLDIEGEAVVPLENKFAKGDAPVFVYWDYDNSAIPKEERMRDGGAAIIKRVKSFIASFGRIAYMGAYITVTQDKGYALPKGLKLGLEVAGVQVCCVRRNGVDDAVDHAIMVDIAYCISINPQLRTVVLITGDRDFSTVVSKVLSRGLDVVLIPGMPRGSQSVKTKHTYSLPVGSDIFDAGTVAPDDIQSPREYEGESGLYSSASRHKPEYTVKLEREDRSNVPYGGLAQPVPYHEPVSRPSLSSWKPVYDEEGHLVEYIDTNRMPQKRRRTSY</sequence>
<reference evidence="3 4" key="1">
    <citation type="journal article" date="2020" name="ISME J.">
        <title>Uncovering the hidden diversity of litter-decomposition mechanisms in mushroom-forming fungi.</title>
        <authorList>
            <person name="Floudas D."/>
            <person name="Bentzer J."/>
            <person name="Ahren D."/>
            <person name="Johansson T."/>
            <person name="Persson P."/>
            <person name="Tunlid A."/>
        </authorList>
    </citation>
    <scope>NUCLEOTIDE SEQUENCE [LARGE SCALE GENOMIC DNA]</scope>
    <source>
        <strain evidence="3 4">CBS 175.51</strain>
    </source>
</reference>
<protein>
    <recommendedName>
        <fullName evidence="2">NYN domain-containing protein</fullName>
    </recommendedName>
</protein>
<gene>
    <name evidence="3" type="ORF">D9611_009371</name>
</gene>
<evidence type="ECO:0000313" key="3">
    <source>
        <dbReference type="EMBL" id="KAF5323013.1"/>
    </source>
</evidence>
<accession>A0A8H5BH87</accession>
<dbReference type="Pfam" id="PF01936">
    <property type="entry name" value="NYN"/>
    <property type="match status" value="1"/>
</dbReference>
<dbReference type="Gene3D" id="3.40.50.1010">
    <property type="entry name" value="5'-nuclease"/>
    <property type="match status" value="1"/>
</dbReference>